<keyword evidence="4" id="KW-1185">Reference proteome</keyword>
<evidence type="ECO:0000313" key="4">
    <source>
        <dbReference type="Proteomes" id="UP000601768"/>
    </source>
</evidence>
<accession>A0A8J6IWL2</accession>
<sequence length="228" mass="24537">MKKIKLALSLCLLLTVSLNTQATLISIGALSSNDDGSTQIIVDTLNNREWLRWDVLASLTYAETVTAISAGGAYEGFTLAGIGDIGLLLNALFYPSVNTCLPQLNNVTCSNTAGITIAQNLALFGNANNANNWTYTVVIDPLNTDSVALLYANGGSPSTPTNSVLPYGINREWKDVLDIDTTHSGSGSRDIGFLLYRSIATVPEPSVWMLMLLGMLIFSFNKRTKYCS</sequence>
<evidence type="ECO:0000256" key="2">
    <source>
        <dbReference type="SAM" id="SignalP"/>
    </source>
</evidence>
<reference evidence="3" key="2">
    <citation type="submission" date="2020-08" db="EMBL/GenBank/DDBJ databases">
        <authorList>
            <person name="Lai Q."/>
        </authorList>
    </citation>
    <scope>NUCLEOTIDE SEQUENCE</scope>
    <source>
        <strain evidence="3">S27-2</strain>
    </source>
</reference>
<dbReference type="EMBL" id="JACNEP010000012">
    <property type="protein sequence ID" value="MBC3766932.1"/>
    <property type="molecule type" value="Genomic_DNA"/>
</dbReference>
<keyword evidence="2" id="KW-0732">Signal</keyword>
<evidence type="ECO:0000313" key="3">
    <source>
        <dbReference type="EMBL" id="MBC3766932.1"/>
    </source>
</evidence>
<reference evidence="3" key="1">
    <citation type="journal article" date="2018" name="Int. J. Syst. Evol. Microbiol.">
        <title>Neptunicella marina gen. nov., sp. nov., isolated from surface seawater.</title>
        <authorList>
            <person name="Liu X."/>
            <person name="Lai Q."/>
            <person name="Du Y."/>
            <person name="Zhang X."/>
            <person name="Liu Z."/>
            <person name="Sun F."/>
            <person name="Shao Z."/>
        </authorList>
    </citation>
    <scope>NUCLEOTIDE SEQUENCE</scope>
    <source>
        <strain evidence="3">S27-2</strain>
    </source>
</reference>
<protein>
    <submittedName>
        <fullName evidence="3">PEP-CTERM sorting domain-containing protein</fullName>
    </submittedName>
</protein>
<organism evidence="3 4">
    <name type="scientific">Neptunicella marina</name>
    <dbReference type="NCBI Taxonomy" id="2125989"/>
    <lineage>
        <taxon>Bacteria</taxon>
        <taxon>Pseudomonadati</taxon>
        <taxon>Pseudomonadota</taxon>
        <taxon>Gammaproteobacteria</taxon>
        <taxon>Alteromonadales</taxon>
        <taxon>Alteromonadaceae</taxon>
        <taxon>Neptunicella</taxon>
    </lineage>
</organism>
<dbReference type="Proteomes" id="UP000601768">
    <property type="component" value="Unassembled WGS sequence"/>
</dbReference>
<keyword evidence="1" id="KW-1133">Transmembrane helix</keyword>
<evidence type="ECO:0000256" key="1">
    <source>
        <dbReference type="SAM" id="Phobius"/>
    </source>
</evidence>
<keyword evidence="1" id="KW-0472">Membrane</keyword>
<feature type="transmembrane region" description="Helical" evidence="1">
    <location>
        <begin position="205"/>
        <end position="221"/>
    </location>
</feature>
<dbReference type="InterPro" id="IPR013424">
    <property type="entry name" value="Ice-binding_C"/>
</dbReference>
<proteinExistence type="predicted"/>
<feature type="signal peptide" evidence="2">
    <location>
        <begin position="1"/>
        <end position="22"/>
    </location>
</feature>
<name>A0A8J6IWL2_9ALTE</name>
<keyword evidence="1" id="KW-0812">Transmembrane</keyword>
<dbReference type="NCBIfam" id="TIGR02595">
    <property type="entry name" value="PEP_CTERM"/>
    <property type="match status" value="1"/>
</dbReference>
<dbReference type="AlphaFoldDB" id="A0A8J6IWL2"/>
<gene>
    <name evidence="3" type="ORF">H8B19_13680</name>
</gene>
<comment type="caution">
    <text evidence="3">The sequence shown here is derived from an EMBL/GenBank/DDBJ whole genome shotgun (WGS) entry which is preliminary data.</text>
</comment>
<feature type="chain" id="PRO_5035325374" evidence="2">
    <location>
        <begin position="23"/>
        <end position="228"/>
    </location>
</feature>
<dbReference type="RefSeq" id="WP_186507459.1">
    <property type="nucleotide sequence ID" value="NZ_JACNEP010000012.1"/>
</dbReference>